<dbReference type="EC" id="1.17.4.1" evidence="2"/>
<name>A0A0J9C124_9FIRM</name>
<organism evidence="7 8">
    <name type="scientific">[Clostridium] citroniae WAL-19142</name>
    <dbReference type="NCBI Taxonomy" id="742734"/>
    <lineage>
        <taxon>Bacteria</taxon>
        <taxon>Bacillati</taxon>
        <taxon>Bacillota</taxon>
        <taxon>Clostridia</taxon>
        <taxon>Lachnospirales</taxon>
        <taxon>Lachnospiraceae</taxon>
        <taxon>Enterocloster</taxon>
    </lineage>
</organism>
<dbReference type="RefSeq" id="WP_007871250.1">
    <property type="nucleotide sequence ID" value="NZ_KQ235878.1"/>
</dbReference>
<evidence type="ECO:0000256" key="5">
    <source>
        <dbReference type="ARBA" id="ARBA00047754"/>
    </source>
</evidence>
<dbReference type="PATRIC" id="fig|742734.4.peg.3106"/>
<dbReference type="Pfam" id="PF12637">
    <property type="entry name" value="TSCPD"/>
    <property type="match status" value="1"/>
</dbReference>
<evidence type="ECO:0000256" key="4">
    <source>
        <dbReference type="ARBA" id="ARBA00022741"/>
    </source>
</evidence>
<sequence>MRYKTQGVCSREISFEVNDNKLTNVQFFGGCSGNTQGLSRLIEGMDVDEAIQRLDGIHCGPRPTSCPDQLARALKQYKGQ</sequence>
<dbReference type="GO" id="GO:0000166">
    <property type="term" value="F:nucleotide binding"/>
    <property type="evidence" value="ECO:0007669"/>
    <property type="project" value="UniProtKB-KW"/>
</dbReference>
<dbReference type="OrthoDB" id="9801525at2"/>
<keyword evidence="3" id="KW-0237">DNA synthesis</keyword>
<evidence type="ECO:0000313" key="8">
    <source>
        <dbReference type="Proteomes" id="UP000037392"/>
    </source>
</evidence>
<dbReference type="GO" id="GO:0071897">
    <property type="term" value="P:DNA biosynthetic process"/>
    <property type="evidence" value="ECO:0007669"/>
    <property type="project" value="UniProtKB-KW"/>
</dbReference>
<dbReference type="InterPro" id="IPR024434">
    <property type="entry name" value="TSCPD_dom"/>
</dbReference>
<comment type="similarity">
    <text evidence="1">Belongs to the ribonucleoside diphosphate reductase class-2 family.</text>
</comment>
<comment type="caution">
    <text evidence="7">The sequence shown here is derived from an EMBL/GenBank/DDBJ whole genome shotgun (WGS) entry which is preliminary data.</text>
</comment>
<gene>
    <name evidence="7" type="ORF">HMPREF9470_02902</name>
</gene>
<proteinExistence type="inferred from homology"/>
<dbReference type="InterPro" id="IPR023806">
    <property type="entry name" value="CHP03905"/>
</dbReference>
<comment type="catalytic activity">
    <reaction evidence="5">
        <text>a 2'-deoxyribonucleoside 5'-diphosphate + [thioredoxin]-disulfide + H2O = a ribonucleoside 5'-diphosphate + [thioredoxin]-dithiol</text>
        <dbReference type="Rhea" id="RHEA:23252"/>
        <dbReference type="Rhea" id="RHEA-COMP:10698"/>
        <dbReference type="Rhea" id="RHEA-COMP:10700"/>
        <dbReference type="ChEBI" id="CHEBI:15377"/>
        <dbReference type="ChEBI" id="CHEBI:29950"/>
        <dbReference type="ChEBI" id="CHEBI:50058"/>
        <dbReference type="ChEBI" id="CHEBI:57930"/>
        <dbReference type="ChEBI" id="CHEBI:73316"/>
        <dbReference type="EC" id="1.17.4.1"/>
    </reaction>
</comment>
<evidence type="ECO:0000259" key="6">
    <source>
        <dbReference type="Pfam" id="PF12637"/>
    </source>
</evidence>
<protein>
    <recommendedName>
        <fullName evidence="2">ribonucleoside-diphosphate reductase</fullName>
        <ecNumber evidence="2">1.17.4.1</ecNumber>
    </recommendedName>
</protein>
<feature type="domain" description="TSCPD" evidence="6">
    <location>
        <begin position="2"/>
        <end position="77"/>
    </location>
</feature>
<evidence type="ECO:0000256" key="2">
    <source>
        <dbReference type="ARBA" id="ARBA00012274"/>
    </source>
</evidence>
<evidence type="ECO:0000256" key="1">
    <source>
        <dbReference type="ARBA" id="ARBA00007405"/>
    </source>
</evidence>
<dbReference type="NCBIfam" id="TIGR03905">
    <property type="entry name" value="TIGR03905_4_Cys"/>
    <property type="match status" value="1"/>
</dbReference>
<reference evidence="7 8" key="1">
    <citation type="submission" date="2011-04" db="EMBL/GenBank/DDBJ databases">
        <title>The Genome Sequence of Clostridium citroniae WAL-19142.</title>
        <authorList>
            <consortium name="The Broad Institute Genome Sequencing Platform"/>
            <person name="Earl A."/>
            <person name="Ward D."/>
            <person name="Feldgarden M."/>
            <person name="Gevers D."/>
            <person name="Warren Y.A."/>
            <person name="Tyrrell K.L."/>
            <person name="Citron D.M."/>
            <person name="Goldstein E.J."/>
            <person name="Daigneault M."/>
            <person name="Allen-Vercoe E."/>
            <person name="Young S.K."/>
            <person name="Zeng Q."/>
            <person name="Gargeya S."/>
            <person name="Fitzgerald M."/>
            <person name="Haas B."/>
            <person name="Abouelleil A."/>
            <person name="Alvarado L."/>
            <person name="Arachchi H.M."/>
            <person name="Berlin A."/>
            <person name="Brown A."/>
            <person name="Chapman S.B."/>
            <person name="Chen Z."/>
            <person name="Dunbar C."/>
            <person name="Freedman E."/>
            <person name="Gearin G."/>
            <person name="Gellesch M."/>
            <person name="Goldberg J."/>
            <person name="Griggs A."/>
            <person name="Gujja S."/>
            <person name="Heilman E.R."/>
            <person name="Heiman D."/>
            <person name="Howarth C."/>
            <person name="Larson L."/>
            <person name="Lui A."/>
            <person name="MacDonald P.J."/>
            <person name="Mehta T."/>
            <person name="Montmayeur A."/>
            <person name="Murphy C."/>
            <person name="Neiman D."/>
            <person name="Pearson M."/>
            <person name="Priest M."/>
            <person name="Roberts A."/>
            <person name="Saif S."/>
            <person name="Shea T."/>
            <person name="Shenoy N."/>
            <person name="Sisk P."/>
            <person name="Stolte C."/>
            <person name="Sykes S."/>
            <person name="White J."/>
            <person name="Yandava C."/>
            <person name="Wortman J."/>
            <person name="Nusbaum C."/>
            <person name="Birren B."/>
        </authorList>
    </citation>
    <scope>NUCLEOTIDE SEQUENCE [LARGE SCALE GENOMIC DNA]</scope>
    <source>
        <strain evidence="7 8">WAL-19142</strain>
    </source>
</reference>
<dbReference type="GO" id="GO:0004748">
    <property type="term" value="F:ribonucleoside-diphosphate reductase activity, thioredoxin disulfide as acceptor"/>
    <property type="evidence" value="ECO:0007669"/>
    <property type="project" value="UniProtKB-EC"/>
</dbReference>
<accession>A0A0J9C124</accession>
<dbReference type="AlphaFoldDB" id="A0A0J9C124"/>
<dbReference type="Proteomes" id="UP000037392">
    <property type="component" value="Unassembled WGS sequence"/>
</dbReference>
<dbReference type="EMBL" id="ADLK01000022">
    <property type="protein sequence ID" value="KMW18798.1"/>
    <property type="molecule type" value="Genomic_DNA"/>
</dbReference>
<dbReference type="GeneID" id="93163394"/>
<evidence type="ECO:0000256" key="3">
    <source>
        <dbReference type="ARBA" id="ARBA00022634"/>
    </source>
</evidence>
<evidence type="ECO:0000313" key="7">
    <source>
        <dbReference type="EMBL" id="KMW18798.1"/>
    </source>
</evidence>
<keyword evidence="4" id="KW-0547">Nucleotide-binding</keyword>